<dbReference type="InterPro" id="IPR041698">
    <property type="entry name" value="Methyltransf_25"/>
</dbReference>
<dbReference type="PANTHER" id="PTHR43667:SF2">
    <property type="entry name" value="FATTY ACID C-METHYL TRANSFERASE"/>
    <property type="match status" value="1"/>
</dbReference>
<keyword evidence="2" id="KW-0489">Methyltransferase</keyword>
<reference evidence="3" key="1">
    <citation type="journal article" date="2019" name="Int. J. Syst. Evol. Microbiol.">
        <title>The Global Catalogue of Microorganisms (GCM) 10K type strain sequencing project: providing services to taxonomists for standard genome sequencing and annotation.</title>
        <authorList>
            <consortium name="The Broad Institute Genomics Platform"/>
            <consortium name="The Broad Institute Genome Sequencing Center for Infectious Disease"/>
            <person name="Wu L."/>
            <person name="Ma J."/>
        </authorList>
    </citation>
    <scope>NUCLEOTIDE SEQUENCE [LARGE SCALE GENOMIC DNA]</scope>
    <source>
        <strain evidence="3">ZS-35-S2</strain>
    </source>
</reference>
<dbReference type="EC" id="2.1.1.-" evidence="2"/>
<dbReference type="CDD" id="cd02440">
    <property type="entry name" value="AdoMet_MTases"/>
    <property type="match status" value="1"/>
</dbReference>
<name>A0ABW1K826_9ACTN</name>
<evidence type="ECO:0000313" key="3">
    <source>
        <dbReference type="Proteomes" id="UP001596203"/>
    </source>
</evidence>
<protein>
    <submittedName>
        <fullName evidence="2">Class I SAM-dependent methyltransferase</fullName>
        <ecNumber evidence="2">2.1.1.-</ecNumber>
    </submittedName>
</protein>
<sequence>MTEETRRKAALVGAFDRGAPTYDRLGVDFFGPPGTELVRRAGVRTGQRVVDVGCGRGAVLVPAARAVGVTGRVVGIDLAPTMVELTRAEVRAAGLSQVEVELGDAESPLLPAGEFDAVLGGFVVFLLPDPAAALRGYRRLLCRGGRIGITTFANQDPRFTEAMRRLAGHLPADRRQWPTSKQDALYATADLTAALLWEAGYRDVDVTEASFQSRFRDVEHWLAWVWSHGARSLLEQIPAQRLPVALAEVTPVVEGARSVDGDLLFTTTVRFAVAASPG</sequence>
<dbReference type="GO" id="GO:0032259">
    <property type="term" value="P:methylation"/>
    <property type="evidence" value="ECO:0007669"/>
    <property type="project" value="UniProtKB-KW"/>
</dbReference>
<accession>A0ABW1K826</accession>
<dbReference type="RefSeq" id="WP_377422234.1">
    <property type="nucleotide sequence ID" value="NZ_JBHSPR010000010.1"/>
</dbReference>
<feature type="domain" description="Methyltransferase" evidence="1">
    <location>
        <begin position="49"/>
        <end position="145"/>
    </location>
</feature>
<keyword evidence="3" id="KW-1185">Reference proteome</keyword>
<dbReference type="GO" id="GO:0008168">
    <property type="term" value="F:methyltransferase activity"/>
    <property type="evidence" value="ECO:0007669"/>
    <property type="project" value="UniProtKB-KW"/>
</dbReference>
<organism evidence="2 3">
    <name type="scientific">Plantactinospora solaniradicis</name>
    <dbReference type="NCBI Taxonomy" id="1723736"/>
    <lineage>
        <taxon>Bacteria</taxon>
        <taxon>Bacillati</taxon>
        <taxon>Actinomycetota</taxon>
        <taxon>Actinomycetes</taxon>
        <taxon>Micromonosporales</taxon>
        <taxon>Micromonosporaceae</taxon>
        <taxon>Plantactinospora</taxon>
    </lineage>
</organism>
<dbReference type="PANTHER" id="PTHR43667">
    <property type="entry name" value="CYCLOPROPANE-FATTY-ACYL-PHOSPHOLIPID SYNTHASE"/>
    <property type="match status" value="1"/>
</dbReference>
<dbReference type="Proteomes" id="UP001596203">
    <property type="component" value="Unassembled WGS sequence"/>
</dbReference>
<dbReference type="InterPro" id="IPR050723">
    <property type="entry name" value="CFA/CMAS"/>
</dbReference>
<dbReference type="Pfam" id="PF13649">
    <property type="entry name" value="Methyltransf_25"/>
    <property type="match status" value="1"/>
</dbReference>
<comment type="caution">
    <text evidence="2">The sequence shown here is derived from an EMBL/GenBank/DDBJ whole genome shotgun (WGS) entry which is preliminary data.</text>
</comment>
<dbReference type="Gene3D" id="3.40.50.150">
    <property type="entry name" value="Vaccinia Virus protein VP39"/>
    <property type="match status" value="1"/>
</dbReference>
<dbReference type="SUPFAM" id="SSF53335">
    <property type="entry name" value="S-adenosyl-L-methionine-dependent methyltransferases"/>
    <property type="match status" value="1"/>
</dbReference>
<gene>
    <name evidence="2" type="ORF">ACFP2T_16185</name>
</gene>
<keyword evidence="2" id="KW-0808">Transferase</keyword>
<dbReference type="EMBL" id="JBHSPR010000010">
    <property type="protein sequence ID" value="MFC6017741.1"/>
    <property type="molecule type" value="Genomic_DNA"/>
</dbReference>
<evidence type="ECO:0000259" key="1">
    <source>
        <dbReference type="Pfam" id="PF13649"/>
    </source>
</evidence>
<evidence type="ECO:0000313" key="2">
    <source>
        <dbReference type="EMBL" id="MFC6017741.1"/>
    </source>
</evidence>
<proteinExistence type="predicted"/>
<dbReference type="InterPro" id="IPR029063">
    <property type="entry name" value="SAM-dependent_MTases_sf"/>
</dbReference>